<dbReference type="PROSITE" id="PS50943">
    <property type="entry name" value="HTH_CROC1"/>
    <property type="match status" value="1"/>
</dbReference>
<dbReference type="InterPro" id="IPR014710">
    <property type="entry name" value="RmlC-like_jellyroll"/>
</dbReference>
<reference evidence="4 5" key="1">
    <citation type="submission" date="2016-04" db="EMBL/GenBank/DDBJ databases">
        <title>Deep-sea bacteria in the southern Pacific.</title>
        <authorList>
            <person name="Tang K."/>
        </authorList>
    </citation>
    <scope>NUCLEOTIDE SEQUENCE [LARGE SCALE GENOMIC DNA]</scope>
    <source>
        <strain evidence="4 5">JLT2014</strain>
    </source>
</reference>
<dbReference type="CDD" id="cd00093">
    <property type="entry name" value="HTH_XRE"/>
    <property type="match status" value="1"/>
</dbReference>
<dbReference type="Pfam" id="PF01381">
    <property type="entry name" value="HTH_3"/>
    <property type="match status" value="1"/>
</dbReference>
<dbReference type="InterPro" id="IPR001387">
    <property type="entry name" value="Cro/C1-type_HTH"/>
</dbReference>
<dbReference type="GO" id="GO:0003700">
    <property type="term" value="F:DNA-binding transcription factor activity"/>
    <property type="evidence" value="ECO:0007669"/>
    <property type="project" value="TreeGrafter"/>
</dbReference>
<dbReference type="PANTHER" id="PTHR46797">
    <property type="entry name" value="HTH-TYPE TRANSCRIPTIONAL REGULATOR"/>
    <property type="match status" value="1"/>
</dbReference>
<dbReference type="EMBL" id="CP015093">
    <property type="protein sequence ID" value="APZ51456.1"/>
    <property type="molecule type" value="Genomic_DNA"/>
</dbReference>
<dbReference type="STRING" id="1250539.Ga0080574_TMP1122"/>
<dbReference type="SMART" id="SM00530">
    <property type="entry name" value="HTH_XRE"/>
    <property type="match status" value="1"/>
</dbReference>
<evidence type="ECO:0000313" key="4">
    <source>
        <dbReference type="EMBL" id="APZ51456.1"/>
    </source>
</evidence>
<dbReference type="InterPro" id="IPR050807">
    <property type="entry name" value="TransReg_Diox_bact_type"/>
</dbReference>
<dbReference type="SUPFAM" id="SSF51182">
    <property type="entry name" value="RmlC-like cupins"/>
    <property type="match status" value="1"/>
</dbReference>
<dbReference type="SUPFAM" id="SSF47413">
    <property type="entry name" value="lambda repressor-like DNA-binding domains"/>
    <property type="match status" value="1"/>
</dbReference>
<feature type="region of interest" description="Disordered" evidence="2">
    <location>
        <begin position="1"/>
        <end position="34"/>
    </location>
</feature>
<dbReference type="GO" id="GO:0003677">
    <property type="term" value="F:DNA binding"/>
    <property type="evidence" value="ECO:0007669"/>
    <property type="project" value="UniProtKB-KW"/>
</dbReference>
<sequence>MTAAAPARRDTPTGDGKTMKNGSRSKLTQNPHAVREQREKNLEVAIGRQVRDLRKRQRMTGSELAQQTGLSVGMLSKIENGVISPSLNTLQALANALRVPLVQLFSGFEEPRGAMHVKAGQGVEIERAGTRAGHQYNLLGHIGSNNSGVVVEPYLITLNSDSDRFPAFQHEGIELIYMLDGVLDYRHGDQLYLLEPGDSLLFDSDAPHGPEGLVELPARYLSIITYPQAR</sequence>
<keyword evidence="5" id="KW-1185">Reference proteome</keyword>
<dbReference type="InterPro" id="IPR010982">
    <property type="entry name" value="Lambda_DNA-bd_dom_sf"/>
</dbReference>
<dbReference type="GO" id="GO:0005829">
    <property type="term" value="C:cytosol"/>
    <property type="evidence" value="ECO:0007669"/>
    <property type="project" value="TreeGrafter"/>
</dbReference>
<dbReference type="KEGG" id="paby:Ga0080574_TMP1122"/>
<keyword evidence="1" id="KW-0238">DNA-binding</keyword>
<dbReference type="AlphaFoldDB" id="A0A1P8UPW7"/>
<gene>
    <name evidence="4" type="ORF">Ga0080574_TMP1122</name>
</gene>
<evidence type="ECO:0000256" key="2">
    <source>
        <dbReference type="SAM" id="MobiDB-lite"/>
    </source>
</evidence>
<dbReference type="CDD" id="cd02209">
    <property type="entry name" value="cupin_XRE_C"/>
    <property type="match status" value="1"/>
</dbReference>
<dbReference type="Proteomes" id="UP000187059">
    <property type="component" value="Chromosome"/>
</dbReference>
<evidence type="ECO:0000259" key="3">
    <source>
        <dbReference type="PROSITE" id="PS50943"/>
    </source>
</evidence>
<protein>
    <submittedName>
        <fullName evidence="4">Cupin domain-containing protein</fullName>
    </submittedName>
</protein>
<organism evidence="4 5">
    <name type="scientific">Salipiger abyssi</name>
    <dbReference type="NCBI Taxonomy" id="1250539"/>
    <lineage>
        <taxon>Bacteria</taxon>
        <taxon>Pseudomonadati</taxon>
        <taxon>Pseudomonadota</taxon>
        <taxon>Alphaproteobacteria</taxon>
        <taxon>Rhodobacterales</taxon>
        <taxon>Roseobacteraceae</taxon>
        <taxon>Salipiger</taxon>
    </lineage>
</organism>
<feature type="compositionally biased region" description="Polar residues" evidence="2">
    <location>
        <begin position="20"/>
        <end position="31"/>
    </location>
</feature>
<proteinExistence type="predicted"/>
<evidence type="ECO:0000256" key="1">
    <source>
        <dbReference type="ARBA" id="ARBA00023125"/>
    </source>
</evidence>
<accession>A0A1P8UPW7</accession>
<dbReference type="Pfam" id="PF07883">
    <property type="entry name" value="Cupin_2"/>
    <property type="match status" value="1"/>
</dbReference>
<dbReference type="InterPro" id="IPR011051">
    <property type="entry name" value="RmlC_Cupin_sf"/>
</dbReference>
<dbReference type="Gene3D" id="1.10.260.40">
    <property type="entry name" value="lambda repressor-like DNA-binding domains"/>
    <property type="match status" value="1"/>
</dbReference>
<feature type="domain" description="HTH cro/C1-type" evidence="3">
    <location>
        <begin position="50"/>
        <end position="104"/>
    </location>
</feature>
<name>A0A1P8UPW7_9RHOB</name>
<evidence type="ECO:0000313" key="5">
    <source>
        <dbReference type="Proteomes" id="UP000187059"/>
    </source>
</evidence>
<dbReference type="PANTHER" id="PTHR46797:SF2">
    <property type="entry name" value="TRANSCRIPTIONAL REGULATOR"/>
    <property type="match status" value="1"/>
</dbReference>
<dbReference type="Gene3D" id="2.60.120.10">
    <property type="entry name" value="Jelly Rolls"/>
    <property type="match status" value="1"/>
</dbReference>
<dbReference type="InterPro" id="IPR013096">
    <property type="entry name" value="Cupin_2"/>
</dbReference>